<keyword evidence="4" id="KW-1185">Reference proteome</keyword>
<organism evidence="3 4">
    <name type="scientific">Streptomyces lichenis</name>
    <dbReference type="NCBI Taxonomy" id="2306967"/>
    <lineage>
        <taxon>Bacteria</taxon>
        <taxon>Bacillati</taxon>
        <taxon>Actinomycetota</taxon>
        <taxon>Actinomycetes</taxon>
        <taxon>Kitasatosporales</taxon>
        <taxon>Streptomycetaceae</taxon>
        <taxon>Streptomyces</taxon>
    </lineage>
</organism>
<protein>
    <submittedName>
        <fullName evidence="3">DMT family transporter</fullName>
    </submittedName>
</protein>
<dbReference type="SUPFAM" id="SSF103481">
    <property type="entry name" value="Multidrug resistance efflux transporter EmrE"/>
    <property type="match status" value="1"/>
</dbReference>
<evidence type="ECO:0000313" key="3">
    <source>
        <dbReference type="EMBL" id="MCK8678306.1"/>
    </source>
</evidence>
<evidence type="ECO:0000256" key="2">
    <source>
        <dbReference type="SAM" id="SignalP"/>
    </source>
</evidence>
<name>A0ABT0IAF5_9ACTN</name>
<feature type="chain" id="PRO_5045407975" evidence="2">
    <location>
        <begin position="21"/>
        <end position="302"/>
    </location>
</feature>
<feature type="transmembrane region" description="Helical" evidence="1">
    <location>
        <begin position="256"/>
        <end position="277"/>
    </location>
</feature>
<evidence type="ECO:0000313" key="4">
    <source>
        <dbReference type="Proteomes" id="UP001522868"/>
    </source>
</evidence>
<dbReference type="NCBIfam" id="NF038012">
    <property type="entry name" value="DMT_1"/>
    <property type="match status" value="1"/>
</dbReference>
<keyword evidence="2" id="KW-0732">Signal</keyword>
<feature type="transmembrane region" description="Helical" evidence="1">
    <location>
        <begin position="229"/>
        <end position="249"/>
    </location>
</feature>
<dbReference type="PANTHER" id="PTHR40761">
    <property type="entry name" value="CONSERVED INTEGRAL MEMBRANE ALANINE VALINE AND LEUCINE RICH PROTEIN-RELATED"/>
    <property type="match status" value="1"/>
</dbReference>
<proteinExistence type="predicted"/>
<gene>
    <name evidence="3" type="ORF">M1O15_13040</name>
</gene>
<evidence type="ECO:0000256" key="1">
    <source>
        <dbReference type="SAM" id="Phobius"/>
    </source>
</evidence>
<feature type="transmembrane region" description="Helical" evidence="1">
    <location>
        <begin position="136"/>
        <end position="155"/>
    </location>
</feature>
<keyword evidence="1" id="KW-1133">Transmembrane helix</keyword>
<dbReference type="EMBL" id="JALPTH010000010">
    <property type="protein sequence ID" value="MCK8678306.1"/>
    <property type="molecule type" value="Genomic_DNA"/>
</dbReference>
<reference evidence="3 4" key="1">
    <citation type="submission" date="2022-04" db="EMBL/GenBank/DDBJ databases">
        <title>Streptomyces sp. nov. LCR6-01 isolated from Lichen of Dirinaria sp.</title>
        <authorList>
            <person name="Kanchanasin P."/>
            <person name="Tanasupawat S."/>
            <person name="Phongsopitanun W."/>
        </authorList>
    </citation>
    <scope>NUCLEOTIDE SEQUENCE [LARGE SCALE GENOMIC DNA]</scope>
    <source>
        <strain evidence="3 4">LCR6-01</strain>
    </source>
</reference>
<feature type="signal peptide" evidence="2">
    <location>
        <begin position="1"/>
        <end position="20"/>
    </location>
</feature>
<keyword evidence="1" id="KW-0812">Transmembrane</keyword>
<dbReference type="Proteomes" id="UP001522868">
    <property type="component" value="Unassembled WGS sequence"/>
</dbReference>
<feature type="transmembrane region" description="Helical" evidence="1">
    <location>
        <begin position="194"/>
        <end position="217"/>
    </location>
</feature>
<accession>A0ABT0IAF5</accession>
<dbReference type="RefSeq" id="WP_248633896.1">
    <property type="nucleotide sequence ID" value="NZ_JALPTH010000010.1"/>
</dbReference>
<keyword evidence="1" id="KW-0472">Membrane</keyword>
<dbReference type="InterPro" id="IPR037185">
    <property type="entry name" value="EmrE-like"/>
</dbReference>
<dbReference type="PANTHER" id="PTHR40761:SF1">
    <property type="entry name" value="CONSERVED INTEGRAL MEMBRANE ALANINE VALINE AND LEUCINE RICH PROTEIN-RELATED"/>
    <property type="match status" value="1"/>
</dbReference>
<comment type="caution">
    <text evidence="3">The sequence shown here is derived from an EMBL/GenBank/DDBJ whole genome shotgun (WGS) entry which is preliminary data.</text>
</comment>
<feature type="transmembrane region" description="Helical" evidence="1">
    <location>
        <begin position="81"/>
        <end position="99"/>
    </location>
</feature>
<feature type="transmembrane region" description="Helical" evidence="1">
    <location>
        <begin position="50"/>
        <end position="69"/>
    </location>
</feature>
<sequence>MHTLLPVVLALCTAFANALATVLQRMAALSVPSTQGLRLGLLRDLAHRPVWLGGMVAVIVSAVCQAAALATGPLTIVQPLFVLELPFALVIASLISRSALPRPAWAAVAAVVVGLGVGLAAADPTGNRTHVPLDRWVITLPVCAGVVALLISVGLRRPHGRTRAACLGLATAISYALTAALMKQSMHTLDLEGLGAFLTAWQTYGFAIAGTAALFLLGHALQSGPLVASQPAITLGDALVSLTLGVVLYEERIRTGWWLAPELIGLALIATGAVALARLPLAASLVAPPAPSAPPEDRPRRT</sequence>
<feature type="transmembrane region" description="Helical" evidence="1">
    <location>
        <begin position="105"/>
        <end position="124"/>
    </location>
</feature>